<comment type="caution">
    <text evidence="2">The sequence shown here is derived from an EMBL/GenBank/DDBJ whole genome shotgun (WGS) entry which is preliminary data.</text>
</comment>
<gene>
    <name evidence="2" type="ORF">GCM10010238_29810</name>
</gene>
<evidence type="ECO:0000313" key="2">
    <source>
        <dbReference type="EMBL" id="GGS38359.1"/>
    </source>
</evidence>
<dbReference type="Gene3D" id="3.20.10.10">
    <property type="entry name" value="D-amino Acid Aminotransferase, subunit A, domain 2"/>
    <property type="match status" value="1"/>
</dbReference>
<evidence type="ECO:0000313" key="3">
    <source>
        <dbReference type="Proteomes" id="UP000653493"/>
    </source>
</evidence>
<dbReference type="GO" id="GO:0005829">
    <property type="term" value="C:cytosol"/>
    <property type="evidence" value="ECO:0007669"/>
    <property type="project" value="TreeGrafter"/>
</dbReference>
<dbReference type="GO" id="GO:0008153">
    <property type="term" value="P:4-aminobenzoate biosynthetic process"/>
    <property type="evidence" value="ECO:0007669"/>
    <property type="project" value="TreeGrafter"/>
</dbReference>
<dbReference type="GO" id="GO:0008696">
    <property type="term" value="F:4-amino-4-deoxychorismate lyase activity"/>
    <property type="evidence" value="ECO:0007669"/>
    <property type="project" value="TreeGrafter"/>
</dbReference>
<evidence type="ECO:0000256" key="1">
    <source>
        <dbReference type="ARBA" id="ARBA00009320"/>
    </source>
</evidence>
<proteinExistence type="inferred from homology"/>
<dbReference type="Proteomes" id="UP000653493">
    <property type="component" value="Unassembled WGS sequence"/>
</dbReference>
<organism evidence="2 3">
    <name type="scientific">Streptomyces griseoviridis</name>
    <dbReference type="NCBI Taxonomy" id="45398"/>
    <lineage>
        <taxon>Bacteria</taxon>
        <taxon>Bacillati</taxon>
        <taxon>Actinomycetota</taxon>
        <taxon>Actinomycetes</taxon>
        <taxon>Kitasatosporales</taxon>
        <taxon>Streptomycetaceae</taxon>
        <taxon>Streptomyces</taxon>
    </lineage>
</organism>
<dbReference type="PANTHER" id="PTHR42743">
    <property type="entry name" value="AMINO-ACID AMINOTRANSFERASE"/>
    <property type="match status" value="1"/>
</dbReference>
<dbReference type="SUPFAM" id="SSF56752">
    <property type="entry name" value="D-aminoacid aminotransferase-like PLP-dependent enzymes"/>
    <property type="match status" value="1"/>
</dbReference>
<keyword evidence="3" id="KW-1185">Reference proteome</keyword>
<dbReference type="AlphaFoldDB" id="A0A918GK26"/>
<accession>A0A918GK26</accession>
<dbReference type="PANTHER" id="PTHR42743:SF2">
    <property type="entry name" value="AMINODEOXYCHORISMATE LYASE"/>
    <property type="match status" value="1"/>
</dbReference>
<name>A0A918GK26_STRGD</name>
<dbReference type="InterPro" id="IPR036038">
    <property type="entry name" value="Aminotransferase-like"/>
</dbReference>
<dbReference type="InterPro" id="IPR001544">
    <property type="entry name" value="Aminotrans_IV"/>
</dbReference>
<evidence type="ECO:0008006" key="4">
    <source>
        <dbReference type="Google" id="ProtNLM"/>
    </source>
</evidence>
<protein>
    <recommendedName>
        <fullName evidence="4">Aminodeoxychorismate lyase</fullName>
    </recommendedName>
</protein>
<dbReference type="InterPro" id="IPR050571">
    <property type="entry name" value="Class-IV_PLP-Dep_Aminotrnsfr"/>
</dbReference>
<reference evidence="2" key="1">
    <citation type="journal article" date="2014" name="Int. J. Syst. Evol. Microbiol.">
        <title>Complete genome sequence of Corynebacterium casei LMG S-19264T (=DSM 44701T), isolated from a smear-ripened cheese.</title>
        <authorList>
            <consortium name="US DOE Joint Genome Institute (JGI-PGF)"/>
            <person name="Walter F."/>
            <person name="Albersmeier A."/>
            <person name="Kalinowski J."/>
            <person name="Ruckert C."/>
        </authorList>
    </citation>
    <scope>NUCLEOTIDE SEQUENCE</scope>
    <source>
        <strain evidence="2">JCM 4234</strain>
    </source>
</reference>
<dbReference type="Pfam" id="PF01063">
    <property type="entry name" value="Aminotran_4"/>
    <property type="match status" value="1"/>
</dbReference>
<dbReference type="InterPro" id="IPR043132">
    <property type="entry name" value="BCAT-like_C"/>
</dbReference>
<dbReference type="NCBIfam" id="NF006734">
    <property type="entry name" value="PRK09266.1"/>
    <property type="match status" value="1"/>
</dbReference>
<reference evidence="2" key="2">
    <citation type="submission" date="2020-09" db="EMBL/GenBank/DDBJ databases">
        <authorList>
            <person name="Sun Q."/>
            <person name="Ohkuma M."/>
        </authorList>
    </citation>
    <scope>NUCLEOTIDE SEQUENCE</scope>
    <source>
        <strain evidence="2">JCM 4234</strain>
    </source>
</reference>
<dbReference type="InterPro" id="IPR043131">
    <property type="entry name" value="BCAT-like_N"/>
</dbReference>
<dbReference type="EMBL" id="BMSL01000006">
    <property type="protein sequence ID" value="GGS38359.1"/>
    <property type="molecule type" value="Genomic_DNA"/>
</dbReference>
<comment type="similarity">
    <text evidence="1">Belongs to the class-IV pyridoxal-phosphate-dependent aminotransferase family.</text>
</comment>
<sequence>MEVNGVEADAEDLRRLAGAGYAHFTSMQVRNGAVRGLDLHLRRLDESTRALFGTGLDTERVRACLRHALEGGPAAASVRVTVFGRSPDAVLRGEAVETDLAVATSAPVEARSAPVRLRTTVYERDLPHVKHTGTFGLLHHRRQAVLAGYDDALFTDRHGRISEASVWNICFYDGERFLWPEAAVLPGITMRLLQRGMAAEGVPSERRPVRLGDLATAPPGAPALSAFLTNSVSPAVPVACIDGTALTVDPARTALLVGCYESNPWQTV</sequence>
<dbReference type="Gene3D" id="3.30.470.10">
    <property type="match status" value="1"/>
</dbReference>